<evidence type="ECO:0000313" key="3">
    <source>
        <dbReference type="Proteomes" id="UP000313645"/>
    </source>
</evidence>
<evidence type="ECO:0000259" key="1">
    <source>
        <dbReference type="Pfam" id="PF07238"/>
    </source>
</evidence>
<dbReference type="Proteomes" id="UP000313645">
    <property type="component" value="Unassembled WGS sequence"/>
</dbReference>
<evidence type="ECO:0000313" key="2">
    <source>
        <dbReference type="EMBL" id="TBW52174.1"/>
    </source>
</evidence>
<dbReference type="InterPro" id="IPR009875">
    <property type="entry name" value="PilZ_domain"/>
</dbReference>
<dbReference type="Pfam" id="PF07238">
    <property type="entry name" value="PilZ"/>
    <property type="match status" value="1"/>
</dbReference>
<proteinExistence type="predicted"/>
<reference evidence="2 3" key="1">
    <citation type="submission" date="2019-02" db="EMBL/GenBank/DDBJ databases">
        <title>Marinobacter halodurans sp. nov., a marine bacterium isolated from sea tidal flat.</title>
        <authorList>
            <person name="Yoo Y."/>
            <person name="Lee D.W."/>
            <person name="Kim B.S."/>
            <person name="Kim J.-J."/>
        </authorList>
    </citation>
    <scope>NUCLEOTIDE SEQUENCE [LARGE SCALE GENOMIC DNA]</scope>
    <source>
        <strain evidence="2 3">YJ-S3-2</strain>
    </source>
</reference>
<accession>A0ABY1ZH19</accession>
<organism evidence="2 3">
    <name type="scientific">Marinobacter halodurans</name>
    <dbReference type="NCBI Taxonomy" id="2528979"/>
    <lineage>
        <taxon>Bacteria</taxon>
        <taxon>Pseudomonadati</taxon>
        <taxon>Pseudomonadota</taxon>
        <taxon>Gammaproteobacteria</taxon>
        <taxon>Pseudomonadales</taxon>
        <taxon>Marinobacteraceae</taxon>
        <taxon>Marinobacter</taxon>
    </lineage>
</organism>
<protein>
    <submittedName>
        <fullName evidence="2">PilZ domain-containing protein</fullName>
    </submittedName>
</protein>
<comment type="caution">
    <text evidence="2">The sequence shown here is derived from an EMBL/GenBank/DDBJ whole genome shotgun (WGS) entry which is preliminary data.</text>
</comment>
<dbReference type="EMBL" id="SJDL01000028">
    <property type="protein sequence ID" value="TBW52174.1"/>
    <property type="molecule type" value="Genomic_DNA"/>
</dbReference>
<keyword evidence="3" id="KW-1185">Reference proteome</keyword>
<name>A0ABY1ZH19_9GAMM</name>
<dbReference type="RefSeq" id="WP_131482921.1">
    <property type="nucleotide sequence ID" value="NZ_SJDL01000028.1"/>
</dbReference>
<gene>
    <name evidence="2" type="ORF">EZI54_16160</name>
</gene>
<feature type="domain" description="PilZ" evidence="1">
    <location>
        <begin position="8"/>
        <end position="104"/>
    </location>
</feature>
<dbReference type="Gene3D" id="2.40.10.220">
    <property type="entry name" value="predicted glycosyltransferase like domains"/>
    <property type="match status" value="1"/>
</dbReference>
<sequence>MRRVSPHDRRRFRRLPATELNLAWRPRNRLFARYRNIQGHDFTREGVAVTAAADTFSEGDRIELQLELVMAGTNLTAQGVVAEVVNVARQGHQARVGLAFDVPASRRFGASALRARLGRMEGILERSEKQWLRSQPLESITGLTG</sequence>